<reference evidence="1" key="1">
    <citation type="submission" date="2020-03" db="EMBL/GenBank/DDBJ databases">
        <authorList>
            <person name="Weist P."/>
        </authorList>
    </citation>
    <scope>NUCLEOTIDE SEQUENCE</scope>
</reference>
<accession>A0A9N7VMY4</accession>
<gene>
    <name evidence="1" type="ORF">PLEPLA_LOCUS43713</name>
</gene>
<organism evidence="1 2">
    <name type="scientific">Pleuronectes platessa</name>
    <name type="common">European plaice</name>
    <dbReference type="NCBI Taxonomy" id="8262"/>
    <lineage>
        <taxon>Eukaryota</taxon>
        <taxon>Metazoa</taxon>
        <taxon>Chordata</taxon>
        <taxon>Craniata</taxon>
        <taxon>Vertebrata</taxon>
        <taxon>Euteleostomi</taxon>
        <taxon>Actinopterygii</taxon>
        <taxon>Neopterygii</taxon>
        <taxon>Teleostei</taxon>
        <taxon>Neoteleostei</taxon>
        <taxon>Acanthomorphata</taxon>
        <taxon>Carangaria</taxon>
        <taxon>Pleuronectiformes</taxon>
        <taxon>Pleuronectoidei</taxon>
        <taxon>Pleuronectidae</taxon>
        <taxon>Pleuronectes</taxon>
    </lineage>
</organism>
<comment type="caution">
    <text evidence="1">The sequence shown here is derived from an EMBL/GenBank/DDBJ whole genome shotgun (WGS) entry which is preliminary data.</text>
</comment>
<dbReference type="EMBL" id="CADEAL010004277">
    <property type="protein sequence ID" value="CAB1455932.1"/>
    <property type="molecule type" value="Genomic_DNA"/>
</dbReference>
<evidence type="ECO:0000313" key="1">
    <source>
        <dbReference type="EMBL" id="CAB1455932.1"/>
    </source>
</evidence>
<keyword evidence="2" id="KW-1185">Reference proteome</keyword>
<evidence type="ECO:0000313" key="2">
    <source>
        <dbReference type="Proteomes" id="UP001153269"/>
    </source>
</evidence>
<protein>
    <submittedName>
        <fullName evidence="1">Uncharacterized protein</fullName>
    </submittedName>
</protein>
<sequence length="171" mass="19178">MNESFTSRPCLQISVSFFCQQSLRISDSFICRIRVFGSFFTIFGSVIRSSAGYESLDPFSRFVQNERIVHDRHITSARLTVNSPLEFTSRGKLTCARLTVNSWNRLCVAMVWLAPDCSGRGTPAPNSSHHPLHKSLVCSSLRRQIIPSSPNLHVPYRSASHPRLVLDLPAS</sequence>
<dbReference type="AlphaFoldDB" id="A0A9N7VMY4"/>
<dbReference type="Proteomes" id="UP001153269">
    <property type="component" value="Unassembled WGS sequence"/>
</dbReference>
<proteinExistence type="predicted"/>
<name>A0A9N7VMY4_PLEPL</name>